<dbReference type="EMBL" id="CP165644">
    <property type="protein sequence ID" value="XDU67369.1"/>
    <property type="molecule type" value="Genomic_DNA"/>
</dbReference>
<dbReference type="Pfam" id="PF10145">
    <property type="entry name" value="PhageMin_Tail"/>
    <property type="match status" value="1"/>
</dbReference>
<dbReference type="NCBIfam" id="TIGR01760">
    <property type="entry name" value="tape_meas_TP901"/>
    <property type="match status" value="1"/>
</dbReference>
<reference evidence="3" key="1">
    <citation type="submission" date="2024-07" db="EMBL/GenBank/DDBJ databases">
        <authorList>
            <person name="Li X.-J."/>
            <person name="Wang X."/>
        </authorList>
    </citation>
    <scope>NUCLEOTIDE SEQUENCE</scope>
    <source>
        <strain evidence="3">HSP-334</strain>
    </source>
</reference>
<dbReference type="PANTHER" id="PTHR37813">
    <property type="entry name" value="FELS-2 PROPHAGE PROTEIN"/>
    <property type="match status" value="1"/>
</dbReference>
<dbReference type="PANTHER" id="PTHR37813:SF1">
    <property type="entry name" value="FELS-2 PROPHAGE PROTEIN"/>
    <property type="match status" value="1"/>
</dbReference>
<dbReference type="AlphaFoldDB" id="A0AB39VH22"/>
<evidence type="ECO:0000259" key="2">
    <source>
        <dbReference type="Pfam" id="PF10145"/>
    </source>
</evidence>
<sequence>MSEYKLSALLELKDKFTDVAKKAGSSLGTLKDKVGGASNGIKGGFTGMLENVGNGIISLQKKSKSVSDKLKNEFNGVKGAMAAVGVGIGAGAAVSALKSSVEAYANLEDQVRRNKAIMGATVQQEKQLMQQTRDLGRSTKFTAQEVAEAQMYQAMAGMKTNEVLEMTPKLLKMSIAAGSDFAQTSDIVTDNLTAFGMSLKDSDRLMDVMVATSNNANTNVQMLGEAYKYVAATSRNFESFEDVNILLGVLADNGIKSGQAGRNLAGIYRRLANPSKQVGNALEDLNIQLYDQQGHFRGLKALSDDLKIATAGLTQEERNRYLTMIAGGEGMKILASIMGTTEENYNKVANAVRNSSGATDKFANDMSNTTANKIAQFKSAIDDLKISLGEAFAPIATKWMEDFMKRVEEWQKSGALDPEKLKGQAEQLTKGAEIGMRGIIGAKGAIWGAQLGTAIGGPVGTAVGAAIGGAIGYFSPDIVKKLIEPKDPKKEKEKQEAIARAFTPGASQSGYNSGDGKFHYMGYSGVKVLSMAEAQKEEASRIARQKEYDRRSAEALQKVVFDMKSFATKFAPKYGMQQQNQPVIQQDKTSQLAGLISQLVAKQQNTNPMQPFDTSAITNAISTGLSPLNSLPSQLNSSLATMQPPVPQPVSIEQVINHQANAQIAAQLSNITINDTAKIESIARQIAQSVSQNTYNTMMSNLQAQIQASK</sequence>
<dbReference type="InterPro" id="IPR010090">
    <property type="entry name" value="Phage_tape_meas"/>
</dbReference>
<evidence type="ECO:0000313" key="3">
    <source>
        <dbReference type="EMBL" id="XDU67369.1"/>
    </source>
</evidence>
<gene>
    <name evidence="3" type="ORF">AB8B22_02840</name>
</gene>
<keyword evidence="1" id="KW-1188">Viral release from host cell</keyword>
<name>A0AB39VH22_9FUSO</name>
<dbReference type="KEGG" id="lrug:AB8B22_02840"/>
<evidence type="ECO:0000256" key="1">
    <source>
        <dbReference type="ARBA" id="ARBA00022612"/>
    </source>
</evidence>
<organism evidence="3">
    <name type="scientific">Leptotrichia rugosa</name>
    <dbReference type="NCBI Taxonomy" id="3239302"/>
    <lineage>
        <taxon>Bacteria</taxon>
        <taxon>Fusobacteriati</taxon>
        <taxon>Fusobacteriota</taxon>
        <taxon>Fusobacteriia</taxon>
        <taxon>Fusobacteriales</taxon>
        <taxon>Leptotrichiaceae</taxon>
        <taxon>Leptotrichia</taxon>
    </lineage>
</organism>
<proteinExistence type="predicted"/>
<protein>
    <submittedName>
        <fullName evidence="3">Phage tail tape measure protein</fullName>
    </submittedName>
</protein>
<accession>A0AB39VH22</accession>
<dbReference type="RefSeq" id="WP_369711584.1">
    <property type="nucleotide sequence ID" value="NZ_CP165644.1"/>
</dbReference>
<feature type="domain" description="Phage tail tape measure protein" evidence="2">
    <location>
        <begin position="130"/>
        <end position="327"/>
    </location>
</feature>